<dbReference type="PANTHER" id="PTHR33204">
    <property type="entry name" value="TRANSCRIPTIONAL REGULATOR, MARR FAMILY"/>
    <property type="match status" value="1"/>
</dbReference>
<dbReference type="PANTHER" id="PTHR33204:SF39">
    <property type="entry name" value="TRANSCRIPTIONAL REGULATORY PROTEIN"/>
    <property type="match status" value="1"/>
</dbReference>
<evidence type="ECO:0000256" key="3">
    <source>
        <dbReference type="ARBA" id="ARBA00023163"/>
    </source>
</evidence>
<dbReference type="Gene3D" id="1.10.10.10">
    <property type="entry name" value="Winged helix-like DNA-binding domain superfamily/Winged helix DNA-binding domain"/>
    <property type="match status" value="1"/>
</dbReference>
<dbReference type="InterPro" id="IPR002577">
    <property type="entry name" value="HTH_HxlR"/>
</dbReference>
<protein>
    <recommendedName>
        <fullName evidence="4">HTH hxlR-type domain-containing protein</fullName>
    </recommendedName>
</protein>
<evidence type="ECO:0000313" key="5">
    <source>
        <dbReference type="EMBL" id="GAA1677461.1"/>
    </source>
</evidence>
<dbReference type="SUPFAM" id="SSF46785">
    <property type="entry name" value="Winged helix' DNA-binding domain"/>
    <property type="match status" value="1"/>
</dbReference>
<dbReference type="InterPro" id="IPR036388">
    <property type="entry name" value="WH-like_DNA-bd_sf"/>
</dbReference>
<dbReference type="EMBL" id="BAAANY010000009">
    <property type="protein sequence ID" value="GAA1677461.1"/>
    <property type="molecule type" value="Genomic_DNA"/>
</dbReference>
<sequence length="151" mass="16859">MSLPTDTADVYVGNSTFSDLSLPDIPDQPVPMTTNCKAREVVGRIGSKWAIYVISSLDEHTMRFGDLKKTIDGISQRMLTVTLRSLERDGLIRRTVYPVVPPRVEYALTPLGRTLLEVVSTMVHWTDEHMAEIGAAQSAYDSRPEPEPIEQ</sequence>
<keyword evidence="2" id="KW-0238">DNA-binding</keyword>
<reference evidence="5 6" key="1">
    <citation type="journal article" date="2019" name="Int. J. Syst. Evol. Microbiol.">
        <title>The Global Catalogue of Microorganisms (GCM) 10K type strain sequencing project: providing services to taxonomists for standard genome sequencing and annotation.</title>
        <authorList>
            <consortium name="The Broad Institute Genomics Platform"/>
            <consortium name="The Broad Institute Genome Sequencing Center for Infectious Disease"/>
            <person name="Wu L."/>
            <person name="Ma J."/>
        </authorList>
    </citation>
    <scope>NUCLEOTIDE SEQUENCE [LARGE SCALE GENOMIC DNA]</scope>
    <source>
        <strain evidence="5 6">JCM 14718</strain>
    </source>
</reference>
<proteinExistence type="predicted"/>
<dbReference type="PROSITE" id="PS51118">
    <property type="entry name" value="HTH_HXLR"/>
    <property type="match status" value="1"/>
</dbReference>
<accession>A0ABN2GW14</accession>
<dbReference type="Proteomes" id="UP001500618">
    <property type="component" value="Unassembled WGS sequence"/>
</dbReference>
<evidence type="ECO:0000313" key="6">
    <source>
        <dbReference type="Proteomes" id="UP001500618"/>
    </source>
</evidence>
<keyword evidence="6" id="KW-1185">Reference proteome</keyword>
<keyword evidence="3" id="KW-0804">Transcription</keyword>
<evidence type="ECO:0000259" key="4">
    <source>
        <dbReference type="PROSITE" id="PS51118"/>
    </source>
</evidence>
<evidence type="ECO:0000256" key="2">
    <source>
        <dbReference type="ARBA" id="ARBA00023125"/>
    </source>
</evidence>
<evidence type="ECO:0000256" key="1">
    <source>
        <dbReference type="ARBA" id="ARBA00023015"/>
    </source>
</evidence>
<keyword evidence="1" id="KW-0805">Transcription regulation</keyword>
<gene>
    <name evidence="5" type="ORF">GCM10009765_28450</name>
</gene>
<organism evidence="5 6">
    <name type="scientific">Fodinicola feengrottensis</name>
    <dbReference type="NCBI Taxonomy" id="435914"/>
    <lineage>
        <taxon>Bacteria</taxon>
        <taxon>Bacillati</taxon>
        <taxon>Actinomycetota</taxon>
        <taxon>Actinomycetes</taxon>
        <taxon>Mycobacteriales</taxon>
        <taxon>Fodinicola</taxon>
    </lineage>
</organism>
<comment type="caution">
    <text evidence="5">The sequence shown here is derived from an EMBL/GenBank/DDBJ whole genome shotgun (WGS) entry which is preliminary data.</text>
</comment>
<feature type="domain" description="HTH hxlR-type" evidence="4">
    <location>
        <begin position="36"/>
        <end position="134"/>
    </location>
</feature>
<dbReference type="InterPro" id="IPR036390">
    <property type="entry name" value="WH_DNA-bd_sf"/>
</dbReference>
<name>A0ABN2GW14_9ACTN</name>
<dbReference type="Pfam" id="PF01638">
    <property type="entry name" value="HxlR"/>
    <property type="match status" value="1"/>
</dbReference>